<dbReference type="SMART" id="SM00354">
    <property type="entry name" value="HTH_LACI"/>
    <property type="match status" value="1"/>
</dbReference>
<dbReference type="Pfam" id="PF00356">
    <property type="entry name" value="LacI"/>
    <property type="match status" value="1"/>
</dbReference>
<reference evidence="6 7" key="1">
    <citation type="submission" date="2016-10" db="EMBL/GenBank/DDBJ databases">
        <authorList>
            <person name="de Groot N.N."/>
        </authorList>
    </citation>
    <scope>NUCLEOTIDE SEQUENCE [LARGE SCALE GENOMIC DNA]</scope>
    <source>
        <strain evidence="6 7">CGMCC 1.10434</strain>
    </source>
</reference>
<dbReference type="Pfam" id="PF00532">
    <property type="entry name" value="Peripla_BP_1"/>
    <property type="match status" value="1"/>
</dbReference>
<accession>A0A1H8LDM3</accession>
<dbReference type="STRING" id="872970.SAMN04488134_103171"/>
<dbReference type="InterPro" id="IPR001761">
    <property type="entry name" value="Peripla_BP/Lac1_sug-bd_dom"/>
</dbReference>
<feature type="domain" description="HTH lacI-type" evidence="5">
    <location>
        <begin position="4"/>
        <end position="59"/>
    </location>
</feature>
<dbReference type="PROSITE" id="PS00356">
    <property type="entry name" value="HTH_LACI_1"/>
    <property type="match status" value="1"/>
</dbReference>
<dbReference type="PROSITE" id="PS50932">
    <property type="entry name" value="HTH_LACI_2"/>
    <property type="match status" value="1"/>
</dbReference>
<dbReference type="GO" id="GO:0000976">
    <property type="term" value="F:transcription cis-regulatory region binding"/>
    <property type="evidence" value="ECO:0007669"/>
    <property type="project" value="TreeGrafter"/>
</dbReference>
<dbReference type="CDD" id="cd01392">
    <property type="entry name" value="HTH_LacI"/>
    <property type="match status" value="1"/>
</dbReference>
<evidence type="ECO:0000256" key="1">
    <source>
        <dbReference type="ARBA" id="ARBA00022491"/>
    </source>
</evidence>
<dbReference type="SUPFAM" id="SSF47413">
    <property type="entry name" value="lambda repressor-like DNA-binding domains"/>
    <property type="match status" value="1"/>
</dbReference>
<dbReference type="CDD" id="cd19977">
    <property type="entry name" value="PBP1_EndR-like"/>
    <property type="match status" value="1"/>
</dbReference>
<evidence type="ECO:0000256" key="2">
    <source>
        <dbReference type="ARBA" id="ARBA00023015"/>
    </source>
</evidence>
<dbReference type="SUPFAM" id="SSF53822">
    <property type="entry name" value="Periplasmic binding protein-like I"/>
    <property type="match status" value="1"/>
</dbReference>
<name>A0A1H8LDM3_9BACI</name>
<evidence type="ECO:0000313" key="7">
    <source>
        <dbReference type="Proteomes" id="UP000199300"/>
    </source>
</evidence>
<dbReference type="Gene3D" id="1.10.260.40">
    <property type="entry name" value="lambda repressor-like DNA-binding domains"/>
    <property type="match status" value="1"/>
</dbReference>
<keyword evidence="1" id="KW-0678">Repressor</keyword>
<sequence>MARITMADVAKAAGVSKSTVSQFLNQRYEYMSEETRKKIELEVKRLGYQPNFVARSLKQKRTAMVGVIMANIMHRFSTEVSRAIEDYCNINNVHVILCNADDNPHKEKKYIDMLLLRQVDGLIVFPTGENVETYQKLVDERYPVIFMDRKVTAVDIPAIMVNNKASTYQVIEHFIANQHKRIAILTEPLTISTRKSRLEGYRESMTAHGLTNYQDLIISAPIDSLLAHLEQIFQAEQPPTALLAGNDLVFLEVLKFVKTEQLKIGVDFSLAVFDNLPFADLLDPAITTIAQPSYQMGQQAAKLLLKRINNKNEKITDSIHECELIIRGSSNRYWA</sequence>
<organism evidence="6 7">
    <name type="scientific">Amphibacillus marinus</name>
    <dbReference type="NCBI Taxonomy" id="872970"/>
    <lineage>
        <taxon>Bacteria</taxon>
        <taxon>Bacillati</taxon>
        <taxon>Bacillota</taxon>
        <taxon>Bacilli</taxon>
        <taxon>Bacillales</taxon>
        <taxon>Bacillaceae</taxon>
        <taxon>Amphibacillus</taxon>
    </lineage>
</organism>
<dbReference type="InterPro" id="IPR028082">
    <property type="entry name" value="Peripla_BP_I"/>
</dbReference>
<proteinExistence type="predicted"/>
<keyword evidence="7" id="KW-1185">Reference proteome</keyword>
<dbReference type="AlphaFoldDB" id="A0A1H8LDM3"/>
<evidence type="ECO:0000259" key="5">
    <source>
        <dbReference type="PROSITE" id="PS50932"/>
    </source>
</evidence>
<evidence type="ECO:0000313" key="6">
    <source>
        <dbReference type="EMBL" id="SEO03245.1"/>
    </source>
</evidence>
<dbReference type="Proteomes" id="UP000199300">
    <property type="component" value="Unassembled WGS sequence"/>
</dbReference>
<dbReference type="Gene3D" id="3.40.50.2300">
    <property type="match status" value="2"/>
</dbReference>
<gene>
    <name evidence="6" type="ORF">SAMN04488134_103171</name>
</gene>
<dbReference type="OrthoDB" id="1639518at2"/>
<dbReference type="EMBL" id="FODJ01000003">
    <property type="protein sequence ID" value="SEO03245.1"/>
    <property type="molecule type" value="Genomic_DNA"/>
</dbReference>
<evidence type="ECO:0000256" key="3">
    <source>
        <dbReference type="ARBA" id="ARBA00023125"/>
    </source>
</evidence>
<keyword evidence="3" id="KW-0238">DNA-binding</keyword>
<keyword evidence="4" id="KW-0804">Transcription</keyword>
<dbReference type="PANTHER" id="PTHR30146">
    <property type="entry name" value="LACI-RELATED TRANSCRIPTIONAL REPRESSOR"/>
    <property type="match status" value="1"/>
</dbReference>
<dbReference type="InterPro" id="IPR000843">
    <property type="entry name" value="HTH_LacI"/>
</dbReference>
<dbReference type="PANTHER" id="PTHR30146:SF148">
    <property type="entry name" value="HTH-TYPE TRANSCRIPTIONAL REPRESSOR PURR-RELATED"/>
    <property type="match status" value="1"/>
</dbReference>
<dbReference type="InterPro" id="IPR010982">
    <property type="entry name" value="Lambda_DNA-bd_dom_sf"/>
</dbReference>
<dbReference type="GO" id="GO:0003700">
    <property type="term" value="F:DNA-binding transcription factor activity"/>
    <property type="evidence" value="ECO:0007669"/>
    <property type="project" value="TreeGrafter"/>
</dbReference>
<evidence type="ECO:0000256" key="4">
    <source>
        <dbReference type="ARBA" id="ARBA00023163"/>
    </source>
</evidence>
<dbReference type="RefSeq" id="WP_091496017.1">
    <property type="nucleotide sequence ID" value="NZ_FODJ01000003.1"/>
</dbReference>
<keyword evidence="2" id="KW-0805">Transcription regulation</keyword>
<protein>
    <submittedName>
        <fullName evidence="6">Transcriptional regulator, LacI family</fullName>
    </submittedName>
</protein>